<feature type="domain" description="PHD-type" evidence="31">
    <location>
        <begin position="251"/>
        <end position="358"/>
    </location>
</feature>
<feature type="compositionally biased region" description="Polar residues" evidence="27">
    <location>
        <begin position="1677"/>
        <end position="1697"/>
    </location>
</feature>
<dbReference type="GO" id="GO:0016746">
    <property type="term" value="F:acyltransferase activity"/>
    <property type="evidence" value="ECO:0007669"/>
    <property type="project" value="UniProtKB-KW"/>
</dbReference>
<feature type="compositionally biased region" description="Low complexity" evidence="27">
    <location>
        <begin position="40"/>
        <end position="60"/>
    </location>
</feature>
<evidence type="ECO:0000256" key="11">
    <source>
        <dbReference type="ARBA" id="ARBA00022853"/>
    </source>
</evidence>
<feature type="domain" description="PHD-type" evidence="28">
    <location>
        <begin position="842"/>
        <end position="897"/>
    </location>
</feature>
<dbReference type="Gene3D" id="3.30.160.360">
    <property type="match status" value="1"/>
</dbReference>
<evidence type="ECO:0000256" key="22">
    <source>
        <dbReference type="ARBA" id="ARBA00058707"/>
    </source>
</evidence>
<dbReference type="SUPFAM" id="SSF57903">
    <property type="entry name" value="FYVE/PHD zinc finger"/>
    <property type="match status" value="6"/>
</dbReference>
<evidence type="ECO:0000256" key="8">
    <source>
        <dbReference type="ARBA" id="ARBA00022737"/>
    </source>
</evidence>
<evidence type="ECO:0000256" key="14">
    <source>
        <dbReference type="ARBA" id="ARBA00023054"/>
    </source>
</evidence>
<feature type="compositionally biased region" description="Low complexity" evidence="27">
    <location>
        <begin position="2691"/>
        <end position="2719"/>
    </location>
</feature>
<keyword evidence="13" id="KW-0805">Transcription regulation</keyword>
<comment type="function">
    <text evidence="22">Histone methyltransferase that catalyzes methyl group transfer from S-adenosyl-L-methionine to the epsilon-amino group of 'Lys-4' of histone H3 (H3K4). Part of chromatin remodeling machinery predominantly forms H3K4me1 methylation marks at active chromatin sites where transcription and DNA repair take place. Likely plays a redundant role with KMT2D in enriching H3K4me1 mark on primed and active enhancer elements.</text>
</comment>
<feature type="domain" description="PHD-type" evidence="31">
    <location>
        <begin position="4725"/>
        <end position="4833"/>
    </location>
</feature>
<dbReference type="PANTHER" id="PTHR45888">
    <property type="entry name" value="HL01030P-RELATED"/>
    <property type="match status" value="1"/>
</dbReference>
<feature type="compositionally biased region" description="Polar residues" evidence="27">
    <location>
        <begin position="2493"/>
        <end position="2527"/>
    </location>
</feature>
<dbReference type="InterPro" id="IPR003616">
    <property type="entry name" value="Post-SET_dom"/>
</dbReference>
<feature type="region of interest" description="Disordered" evidence="27">
    <location>
        <begin position="2275"/>
        <end position="2319"/>
    </location>
</feature>
<dbReference type="Pfam" id="PF00856">
    <property type="entry name" value="SET"/>
    <property type="match status" value="1"/>
</dbReference>
<feature type="compositionally biased region" description="Polar residues" evidence="27">
    <location>
        <begin position="2052"/>
        <end position="2070"/>
    </location>
</feature>
<protein>
    <recommendedName>
        <fullName evidence="24">Histone-lysine N-methyltransferase 2C</fullName>
    </recommendedName>
</protein>
<evidence type="ECO:0000256" key="7">
    <source>
        <dbReference type="ARBA" id="ARBA00022723"/>
    </source>
</evidence>
<feature type="region of interest" description="Disordered" evidence="27">
    <location>
        <begin position="3157"/>
        <end position="3182"/>
    </location>
</feature>
<dbReference type="PROSITE" id="PS51805">
    <property type="entry name" value="EPHD"/>
    <property type="match status" value="2"/>
</dbReference>
<dbReference type="GO" id="GO:0008270">
    <property type="term" value="F:zinc ion binding"/>
    <property type="evidence" value="ECO:0007669"/>
    <property type="project" value="UniProtKB-KW"/>
</dbReference>
<keyword evidence="8" id="KW-0677">Repeat</keyword>
<feature type="compositionally biased region" description="Low complexity" evidence="27">
    <location>
        <begin position="2635"/>
        <end position="2662"/>
    </location>
</feature>
<feature type="domain" description="PHD-type" evidence="28">
    <location>
        <begin position="715"/>
        <end position="768"/>
    </location>
</feature>
<evidence type="ECO:0000256" key="17">
    <source>
        <dbReference type="ARBA" id="ARBA00023159"/>
    </source>
</evidence>
<dbReference type="InterPro" id="IPR013083">
    <property type="entry name" value="Znf_RING/FYVE/PHD"/>
</dbReference>
<keyword evidence="14 26" id="KW-0175">Coiled coil</keyword>
<evidence type="ECO:0000256" key="4">
    <source>
        <dbReference type="ARBA" id="ARBA00022603"/>
    </source>
</evidence>
<dbReference type="SMART" id="SM00249">
    <property type="entry name" value="PHD"/>
    <property type="match status" value="8"/>
</dbReference>
<evidence type="ECO:0000256" key="12">
    <source>
        <dbReference type="ARBA" id="ARBA00022990"/>
    </source>
</evidence>
<evidence type="ECO:0000259" key="29">
    <source>
        <dbReference type="PROSITE" id="PS50280"/>
    </source>
</evidence>
<feature type="compositionally biased region" description="Low complexity" evidence="27">
    <location>
        <begin position="2029"/>
        <end position="2038"/>
    </location>
</feature>
<feature type="compositionally biased region" description="Low complexity" evidence="27">
    <location>
        <begin position="2778"/>
        <end position="2795"/>
    </location>
</feature>
<keyword evidence="9 25" id="KW-0863">Zinc-finger</keyword>
<dbReference type="InterPro" id="IPR003889">
    <property type="entry name" value="FYrich_C"/>
</dbReference>
<feature type="compositionally biased region" description="Basic and acidic residues" evidence="27">
    <location>
        <begin position="3393"/>
        <end position="3406"/>
    </location>
</feature>
<feature type="region of interest" description="Disordered" evidence="27">
    <location>
        <begin position="3378"/>
        <end position="3421"/>
    </location>
</feature>
<dbReference type="FunFam" id="3.30.160.360:FF:000001">
    <property type="entry name" value="Histone-lysine N-methyltransferase"/>
    <property type="match status" value="1"/>
</dbReference>
<feature type="compositionally biased region" description="Polar residues" evidence="27">
    <location>
        <begin position="1638"/>
        <end position="1670"/>
    </location>
</feature>
<feature type="compositionally biased region" description="Polar residues" evidence="27">
    <location>
        <begin position="2810"/>
        <end position="2826"/>
    </location>
</feature>
<feature type="compositionally biased region" description="Polar residues" evidence="27">
    <location>
        <begin position="4060"/>
        <end position="4069"/>
    </location>
</feature>
<feature type="region of interest" description="Disordered" evidence="27">
    <location>
        <begin position="2231"/>
        <end position="2253"/>
    </location>
</feature>
<dbReference type="SMART" id="SM00508">
    <property type="entry name" value="PostSET"/>
    <property type="match status" value="1"/>
</dbReference>
<evidence type="ECO:0000256" key="27">
    <source>
        <dbReference type="SAM" id="MobiDB-lite"/>
    </source>
</evidence>
<evidence type="ECO:0000259" key="30">
    <source>
        <dbReference type="PROSITE" id="PS50868"/>
    </source>
</evidence>
<feature type="compositionally biased region" description="Polar residues" evidence="27">
    <location>
        <begin position="1397"/>
        <end position="1411"/>
    </location>
</feature>
<comment type="subcellular location">
    <subcellularLocation>
        <location evidence="1">Nucleus</location>
    </subcellularLocation>
</comment>
<gene>
    <name evidence="32" type="ORF">WA026_019697</name>
</gene>
<evidence type="ECO:0000256" key="21">
    <source>
        <dbReference type="ARBA" id="ARBA00023315"/>
    </source>
</evidence>
<dbReference type="Pfam" id="PF05965">
    <property type="entry name" value="FYRC"/>
    <property type="match status" value="1"/>
</dbReference>
<dbReference type="CDD" id="cd19171">
    <property type="entry name" value="SET_KMT2C_2D"/>
    <property type="match status" value="1"/>
</dbReference>
<dbReference type="InterPro" id="IPR036910">
    <property type="entry name" value="HMG_box_dom_sf"/>
</dbReference>
<sequence length="5244" mass="579563">MMDDLATGLDPDLLMDLEDPDGSDMEDEDEEFADEPLPSPLQLPSSGPGSTTTSITSSPPNNEDFLPPFNFSGKPLSSLKRGRGRPKRDGGKSLPRKQSVGVRGKKPRAPGAGRGGLSRRFKSLDRDFDIGLGLSSEELAMLDQETAGSLLYGDKPSLPSMDDVPYAPELWPGKVCAYCNLGERSQLGQGELLRLNCPEGFIPQRMITDSPTTSTTTPEKDAGDKSPRGPVTCRRQKSFNKCRHPSLTSEYIDELTIIGYSEEPHVSVLYEQSGHFYVHRNCALWSDGVVKNEHCALENVGPVVLQSSSRKCSFCNHYGASVFCKADGCSKIYHYPCATAAGAFQELPTLTTYCSNHLGHAASLCESSVCNTCKTLGDLANLTFCSSCGEHYHGTCVGLAQLPGVRAGWQCRKCRNCQVCRTTGDESKLMTCEQCDKVYHAGCQRPIVTTIPKYGWKCRCCRVCGDCGSRTPGAGLSSRWHAHYTVCDSCYQQRNKGFFCPICRRAYRAHAHREMVQCTSCNKFVHGTCDPEADLNTYNQKKETNADYDYVCSSCKSISRSVQPITSKRNSIEDGGDSLSASQESLYDDLYDFDANCSDVSMRSLGLGKGKPYSALKLANNKKRLGYASGGAGAPGRPKGSFGKGLPGKVGFMKRQRLAEFGRKRGPKSKMRGMFGFPGVGLQRPTSTDGRAEEEPGGENRLVLCSASDKFALMQDVCVMCGAFGTDQEGCLIGCVQCGQCYHPYCVNVKVTKVLLQKGWRCLDCTICEGCGEKNDEPRLILCDECDISYHTYCMDPPLEYVPQGTWKCKSCVMCQVCGTTDPGFNCTWMNSFTECGPCSSQVSCSSCNEPYNDGEIILKCIQCERWLHGQCDSIKTEEEADICVEEGYNCVLCRPRDVPPPHLIPVVSSKPPTPTKSPEVKATNYFLDGIYLSEWGHNLIKSLTSEHSATRKKRKKLPTVQDKEAGILATIESVVAGGSVDGGTSLEDTPKLEIVDVKDEPQELYKEGMIWTKEDGPPPEGFTVFTMESGVSVLRRKRQRNLQKMGIGGFLVRVRGNNRTGQENDDIDVLPGQTNLPCSEPGTSNMTTTGGQESGDKPKRKPIRRKPKSKLSETFPPYLQEAFFGKDLLDGTKELASSSSDEEKSTDVDKTIHLSQEEMKAVAAISIKKEEKPSTHNIMDFRESLSRSSASKLAPLMLKEEVEENSEDIKDMFGLPKDFIDPELVNTIMNDNDELTKNAESLEALTSDANLPEDADITDTLGSSGNSKDTKDELSDILGSHFNLDAISNINSKDVEDIFKGVLTDESQESQESNAFPLQSGNIFQSNTPQPVLQQHPMVQPPIRPNTLPAVQSNLNSPLSFPAQSPYQSEYSNSPQFSPAFSEANANWVSPVNNASELNESEVTTNTKAKSGTPAPTRASNNQRSSEKMKADEGLGNLATISAVLYANVNHPEWKKEYPIWSDRYKQMIKKWRTLPNDQKTPYLQQARDNRSALRMKKQQQSQPGKESIGTTVTSPTPKVAPTSQQPVSLTGQIPAGSVTPVSEDQEKMSSQQKSAKEAEQERQWKHMQAMRLQQAQQQQHNIHEQRVQAIARAQSNQQFLPDLQVNTALQELSPSASPSPRQFQSLGMKSPPFQHPSVSTLRPNAPGSSHDFSSNTPDSTDPYAQQPSTPKPQTPIFQTRPTGDSFIQQTPTRPQFSLPRSAIQSLQTRQEGPDINNHLRDLLQRQQFKKLDEQLLAGKGHQRLWPPTETQDNADIPVTSSTGSADGTFRQPLPPPGIRPRQPTALPNIPRQALIGLRMQPVQNMDNRMRMLMQQQQQQQVKQRMALTNTGNQVQFPQAGGSPSVRFPIGTPGRPSSIDQFEQIIQRQQTVTSQKNIVDQTQHTTPRLQLAQNQHLIAKLPVTHQQAPPSLLVANASTNDQEIPDNVTAELEKLEQETGTMEELHGVGDILGGLGDDDDELLAEMGADFNILEYADPELEALAGEKTNILDLELEEEPMKKDKAQTITPSPAAPQVRPTPLPTAVMQQSVQQQSQVAPESKKENVMPPLASSTITPPTQQQPVVASNSQPPPLVLPQQTQNIVHPVQPSAAPLLQQIHQHMIQQVQQAAAQNRPMAPGSRLQTPDGVTGIVTPNNNVQLHVPPNYQRMLISQLQSQKLQMRVGQSLPRMLNPPNSPLHSAGVPMGAPRLGVPPPPPPPYPGPPPPYPGSSNGSQQEQPLLLEDLLEQEKREQEKQIQSHNVGSQPNMGQMSNSETALLSDHDFERLKADVFDNNLGLRDPAPPPPQVNPSVPQSLWQHTQNQRPTTSATPAPPPAVDVQPRVQLFNINPLPAPPLPPENIITEQDKQTQMFYEQWLNNQNNILTQQLRYYETEVQKLRKSRKSLNSKQRQLKKSGNSLNEVDATELQRIQSEQSILQKHLESSRKQTRQHGMLIQEYRNKQAKQHPGQVPSPHMLNQPGQSPLGPPASSPIHHPNTSQSPMMSPSASMSPLTQHSSPLHSPGNLLSQSPGPSSVPNLLQSPSSLAGSGMSPMQPSPRIGTPQSQSDSPVHSPSQICLPPPVPRMTSPQHRRVVTSPVAYSNELRPATHMRFIRTPMNDHSPTLQQRVVRMSSPSGYQQKPGTPSPLNSPPPSQQLNITQHILQKQLHQQALLHQQQQQQQGSEGGSNENPVAHFQRANQLVKQRNMLRQQQQHQSQQQIGQPQPLTPQQHQLMIQQQQQLAKQQQQHIAQLQAQARLNQLNNQPPKSPMPPKSPLVQQQMMSPHSMPPSPMPPRSPMMTFVSNQQHQQSQNQPPHSPVARSPGYHQGMSGQPPSSPMTQQHQSPSPVPRSPMMNQILSPMSMRRQPSTPDMPDRPMSVERPTSVERPLSIENPGTPRTPSYFMDNSQGGGGNGNNPIPAPPSYDRIGYFKLGLRGGAPMWSFGRGAKRVPTPPANNSNDKINPMSRTIKKDPMHNKVTILKKKSAVKLQSGVIGKIGSLVSSDYNDLDDSSCTPPVTPPPIASTSRLSVQKKVSDAQEVKDDSQIVVLDNSAEDMMDYDDDNSTVLSTEVSLNSAAQNDADEIMETLSQSDLTDVMSSPLGSAQISDEYLLFHGNVVDIEGEQYFDKDATEEHEYVGEDMHIVIRSPTTSDDEYIMQEKGKKYGMQTISPQLLSITETPDSPEQEEINTDPSPEPEEADCQNYEDSQNIVLIDQPIKISKEQISTKVDFEELIDEGSRKQNLLKSSVISVSDINDFHKFTNQTYSIQQQKPAIQVIQKSVSATLPRHTIKQIPQKVSIITAPVIHNVATVSASDGKITTCLQNRSNVLTIPKLVSSVPPVITIVSASSSQMSSMLPSGFTGPVISATAVRNLTNVKVIDKPTSSLSLSHDNSLPKKIFEDDSVSPDSSNSEDDKKDSSDEKSKNESPPVEVTRRPNFPKIDIQKTEQTVKIVAIEHTPLQRRDVSIIQKEDNKEVISTHSATENLIDAKEHQKKVMENVMAEKRKKVPSPIISKTLSTAIIHNTPELKMTAQVIQESQPSIQISGRSGNDSYELSSSEDTKSVVISIPSPTPSQEQMLDNITLQAIEKRRRDGKGIPSGFESFEDVLDMIENITGEPPTVLEDNIKDKIQDTNVEIKSKPEPAREKMLSNNKREMSMSIPASTMSNIKASTMPQLSPLSQPNDLTTNMANASQQLRTLLSLHTNSSSSSTESIAKSEPQKPTSSVIISAAPVVTSRIIQHIGKPTSTTSSTVIVPNVKTTPISSVINNVIKSSASSVVFSTISNSQSHILTTGAVTTQRSISSYHLIPDSSKSISSTTVSGFTTNSSLSSGTLQKTSVISSTPSQSDSRKAALSLTAMLQSHPAASPTASSSTESFTAASLLGSAMSLSKTNFNTSLVQAQPNILLAQPTANSANSASARMISLTSTAPPLIPTARTTSSTNLLHTQLTKVLKKPDTQKMEIVDAEETKQETKEDSFIAEIKQEISSGCRNFNISTPVHLSRGEDSQNVLLKKLLQNTGCASTQSIIISSNPSVSATSSVFTTASTLDSQIAKVTPTLASLLPTVVKTEPGLTPPSSKPQTPIQKQTLMSRETSFVSNPVIQQLPTSSTGIVTSQPLHIDIKKCMPPSRTPSRDDLLSPQTPRSSCSQDSSLQTPPLIIKKEMNQTVPQSPILTPQEVKREFMDETSQHSEVSDHSRSEVQVKEENENMDSMTEKMILDQKEELKKQKRRLYQQKRRLNQQQSKEAQGQPKKRPRKSSKADEDYDAYVDGVLAQMRSLPPMNVTEPVLNRNFGVVPVFGIGDSSKLGTKEHDSRYGELKGTYGNAVVPGFLDYYETKPFGDLEKLPEIPPVSTQRGFYNLEFPPIKFDNEDTKRFDLFCREDSPDIIEGSSCAEDRGRMPIGKFIGLKLICDDDEDTQELKNSSGRVSPIITILAPTPIRLKSTTVSSPKESPEGNKENISSELCVKSKSGQENTPQATPVKDPDNVTVTLTLTSSAAENIMGVLRDLANILHIPAPTSYQIVERSKTPPSQKLGLYRTKGKDGKEGAPIDIQSILNGAAKFCKHCDVVILCNMIKKKVSELPFLYKDSELMGDGDDLYFCSTSCYMQFALMNRSPLIAEDKAAAIIDHLCQKDKAEQRARNDPFDPKNLVIEKMMVGKEFGRNEEKAISMFARPFNSLNFRSNCQVDISKTPNMWRGIRYKLYTQGCLQPKTKYKKPTDKETMELLYKLGLTLVPPKGVEDTRRCMFCHVIGDGVADGPGRLLNYDVDKWVHLNCALWSEGVYETVNGALMNLDNALRQSMISTCIHCLSLGATVRCFKTRCSSVYHLNCAVKDNCVFFKNKTTFCATHVPKNEKDNELTTLSVSRRVYVNRDENRQVASIMHNSDTNSILRVGSLIFLSVGQLLPHQLQNFHTPNFIYPIGYKIIRFYWSIRYVNKRCRYVCSINESFGRPEFSVVVQEPPEEDIEFKDATPKAIWTRIVEKVSELRLENRCVKTFAKFINGEDMFGLTEPAVVRVLESLPGIETLTDYKFKYGRNPLLELPLAINPTGCARSEARLRNQQHWKRHHTQRSGGSSLRPLFGPTPPGPTLSTFSEVACPYSKQFVHSKSSQYKKMKQEWRNNVYLARSKIQGLGLYAARDLEKHTMVIEYIGEIIRTELAETREKKYEARNRGIYMFRLDEERVVDATLSGGLARYINHSCNPNCVAETVEVDRDFKIIIFAKRRIQRGEELSYDYKFDIEDDQHKISCMCGAPNCRKWMN</sequence>
<dbReference type="CDD" id="cd15514">
    <property type="entry name" value="PHD6_KMT2C_like"/>
    <property type="match status" value="1"/>
</dbReference>
<dbReference type="GO" id="GO:0098687">
    <property type="term" value="C:chromosomal region"/>
    <property type="evidence" value="ECO:0007669"/>
    <property type="project" value="UniProtKB-ARBA"/>
</dbReference>
<feature type="domain" description="PHD-type" evidence="28">
    <location>
        <begin position="765"/>
        <end position="815"/>
    </location>
</feature>
<accession>A0AAW1UNT4</accession>
<evidence type="ECO:0000256" key="5">
    <source>
        <dbReference type="ARBA" id="ARBA00022679"/>
    </source>
</evidence>
<feature type="region of interest" description="Disordered" evidence="27">
    <location>
        <begin position="1"/>
        <end position="120"/>
    </location>
</feature>
<feature type="compositionally biased region" description="Polar residues" evidence="27">
    <location>
        <begin position="1614"/>
        <end position="1629"/>
    </location>
</feature>
<evidence type="ECO:0000256" key="10">
    <source>
        <dbReference type="ARBA" id="ARBA00022833"/>
    </source>
</evidence>
<feature type="region of interest" description="Disordered" evidence="27">
    <location>
        <begin position="204"/>
        <end position="231"/>
    </location>
</feature>
<keyword evidence="3" id="KW-0597">Phosphoprotein</keyword>
<dbReference type="CDD" id="cd15510">
    <property type="entry name" value="PHD2_KMT2C_like"/>
    <property type="match status" value="1"/>
</dbReference>
<feature type="domain" description="Post-SET" evidence="30">
    <location>
        <begin position="5228"/>
        <end position="5244"/>
    </location>
</feature>
<dbReference type="InterPro" id="IPR019787">
    <property type="entry name" value="Znf_PHD-finger"/>
</dbReference>
<dbReference type="InterPro" id="IPR001965">
    <property type="entry name" value="Znf_PHD"/>
</dbReference>
<dbReference type="SMART" id="SM00542">
    <property type="entry name" value="FYRC"/>
    <property type="match status" value="1"/>
</dbReference>
<feature type="compositionally biased region" description="Polar residues" evidence="27">
    <location>
        <begin position="4120"/>
        <end position="4134"/>
    </location>
</feature>
<feature type="compositionally biased region" description="Basic and acidic residues" evidence="27">
    <location>
        <begin position="1556"/>
        <end position="1566"/>
    </location>
</feature>
<dbReference type="CDD" id="cd15512">
    <property type="entry name" value="PHD4_KMT2C_like"/>
    <property type="match status" value="1"/>
</dbReference>
<dbReference type="PROSITE" id="PS51543">
    <property type="entry name" value="FYRC"/>
    <property type="match status" value="1"/>
</dbReference>
<feature type="compositionally biased region" description="Acidic residues" evidence="27">
    <location>
        <begin position="3162"/>
        <end position="3181"/>
    </location>
</feature>
<dbReference type="CDD" id="cd15509">
    <property type="entry name" value="PHD1_KMT2C_like"/>
    <property type="match status" value="1"/>
</dbReference>
<keyword evidence="19" id="KW-0539">Nucleus</keyword>
<dbReference type="Proteomes" id="UP001431783">
    <property type="component" value="Unassembled WGS sequence"/>
</dbReference>
<feature type="region of interest" description="Disordered" evidence="27">
    <location>
        <begin position="1335"/>
        <end position="1377"/>
    </location>
</feature>
<dbReference type="CDD" id="cd15666">
    <property type="entry name" value="ePHD2_KMT2C_like"/>
    <property type="match status" value="1"/>
</dbReference>
<feature type="region of interest" description="Disordered" evidence="27">
    <location>
        <begin position="1745"/>
        <end position="1787"/>
    </location>
</feature>
<feature type="region of interest" description="Disordered" evidence="27">
    <location>
        <begin position="3805"/>
        <end position="3827"/>
    </location>
</feature>
<feature type="region of interest" description="Disordered" evidence="27">
    <location>
        <begin position="1614"/>
        <end position="1697"/>
    </location>
</feature>
<dbReference type="CDD" id="cd15513">
    <property type="entry name" value="PHD5_KMT2C_like"/>
    <property type="match status" value="1"/>
</dbReference>
<feature type="compositionally biased region" description="Polar residues" evidence="27">
    <location>
        <begin position="2834"/>
        <end position="2850"/>
    </location>
</feature>
<feature type="compositionally biased region" description="Pro residues" evidence="27">
    <location>
        <begin position="2767"/>
        <end position="2777"/>
    </location>
</feature>
<keyword evidence="2" id="KW-0488">Methylation</keyword>
<evidence type="ECO:0000256" key="1">
    <source>
        <dbReference type="ARBA" id="ARBA00004123"/>
    </source>
</evidence>
<keyword evidence="18" id="KW-0804">Transcription</keyword>
<feature type="domain" description="PHD-type" evidence="28">
    <location>
        <begin position="414"/>
        <end position="464"/>
    </location>
</feature>
<feature type="compositionally biased region" description="Low complexity" evidence="27">
    <location>
        <begin position="1569"/>
        <end position="1582"/>
    </location>
</feature>
<feature type="region of interest" description="Disordered" evidence="27">
    <location>
        <begin position="2686"/>
        <end position="2719"/>
    </location>
</feature>
<dbReference type="GO" id="GO:0003713">
    <property type="term" value="F:transcription coactivator activity"/>
    <property type="evidence" value="ECO:0007669"/>
    <property type="project" value="TreeGrafter"/>
</dbReference>
<organism evidence="32 33">
    <name type="scientific">Henosepilachna vigintioctopunctata</name>
    <dbReference type="NCBI Taxonomy" id="420089"/>
    <lineage>
        <taxon>Eukaryota</taxon>
        <taxon>Metazoa</taxon>
        <taxon>Ecdysozoa</taxon>
        <taxon>Arthropoda</taxon>
        <taxon>Hexapoda</taxon>
        <taxon>Insecta</taxon>
        <taxon>Pterygota</taxon>
        <taxon>Neoptera</taxon>
        <taxon>Endopterygota</taxon>
        <taxon>Coleoptera</taxon>
        <taxon>Polyphaga</taxon>
        <taxon>Cucujiformia</taxon>
        <taxon>Coccinelloidea</taxon>
        <taxon>Coccinellidae</taxon>
        <taxon>Epilachninae</taxon>
        <taxon>Epilachnini</taxon>
        <taxon>Henosepilachna</taxon>
    </lineage>
</organism>
<evidence type="ECO:0000256" key="25">
    <source>
        <dbReference type="PROSITE-ProRule" id="PRU00146"/>
    </source>
</evidence>
<feature type="compositionally biased region" description="Polar residues" evidence="27">
    <location>
        <begin position="2239"/>
        <end position="2253"/>
    </location>
</feature>
<feature type="compositionally biased region" description="Polar residues" evidence="27">
    <location>
        <begin position="1350"/>
        <end position="1377"/>
    </location>
</feature>
<feature type="region of interest" description="Disordered" evidence="27">
    <location>
        <begin position="2441"/>
        <end position="2583"/>
    </location>
</feature>
<dbReference type="FunFam" id="2.170.270.10:FF:000003">
    <property type="entry name" value="Histone-lysine N-methyltransferase"/>
    <property type="match status" value="1"/>
</dbReference>
<keyword evidence="15" id="KW-0238">DNA-binding</keyword>
<comment type="caution">
    <text evidence="32">The sequence shown here is derived from an EMBL/GenBank/DDBJ whole genome shotgun (WGS) entry which is preliminary data.</text>
</comment>
<proteinExistence type="predicted"/>
<feature type="compositionally biased region" description="Pro residues" evidence="27">
    <location>
        <begin position="2624"/>
        <end position="2634"/>
    </location>
</feature>
<feature type="domain" description="PHD-type" evidence="28">
    <location>
        <begin position="497"/>
        <end position="558"/>
    </location>
</feature>
<keyword evidence="4" id="KW-0489">Methyltransferase</keyword>
<feature type="region of interest" description="Disordered" evidence="27">
    <location>
        <begin position="3521"/>
        <end position="3543"/>
    </location>
</feature>
<feature type="region of interest" description="Disordered" evidence="27">
    <location>
        <begin position="4424"/>
        <end position="4445"/>
    </location>
</feature>
<dbReference type="GO" id="GO:0005700">
    <property type="term" value="C:polytene chromosome"/>
    <property type="evidence" value="ECO:0007669"/>
    <property type="project" value="UniProtKB-ARBA"/>
</dbReference>
<keyword evidence="5" id="KW-0808">Transferase</keyword>
<dbReference type="FunFam" id="3.30.40.10:FF:000407">
    <property type="entry name" value="Histone-lysine N-methyltransferase MLL3"/>
    <property type="match status" value="1"/>
</dbReference>
<feature type="region of interest" description="Disordered" evidence="27">
    <location>
        <begin position="1491"/>
        <end position="1587"/>
    </location>
</feature>
<dbReference type="FunFam" id="3.30.40.10:FF:000548">
    <property type="entry name" value="Putative Histone-lysine N-methyltransferase MLL3"/>
    <property type="match status" value="1"/>
</dbReference>
<feature type="region of interest" description="Disordered" evidence="27">
    <location>
        <begin position="2742"/>
        <end position="2881"/>
    </location>
</feature>
<feature type="domain" description="PHD-type" evidence="28">
    <location>
        <begin position="367"/>
        <end position="417"/>
    </location>
</feature>
<keyword evidence="7" id="KW-0479">Metal-binding</keyword>
<feature type="domain" description="SET" evidence="29">
    <location>
        <begin position="5104"/>
        <end position="5220"/>
    </location>
</feature>
<dbReference type="PROSITE" id="PS50868">
    <property type="entry name" value="POST_SET"/>
    <property type="match status" value="1"/>
</dbReference>
<dbReference type="GO" id="GO:0042800">
    <property type="term" value="F:histone H3K4 methyltransferase activity"/>
    <property type="evidence" value="ECO:0007669"/>
    <property type="project" value="UniProtKB-ARBA"/>
</dbReference>
<feature type="compositionally biased region" description="Polar residues" evidence="27">
    <location>
        <begin position="1500"/>
        <end position="1533"/>
    </location>
</feature>
<comment type="subunit">
    <text evidence="23">Component of the MLL3 complex (also named ASCOM complex), at least composed of catalytic subunit KMT2C/MLL3, ASH2L, RBBP5, WDR5, NCOA6, DPY30, KDM6A, PAXIP1/PTIP, PAGR1 and alpha- and beta-tubulin. Forms a core complex with the evolutionary conserved subcomplex WRAD composed of WDR5, RBBP5, ASH2L/ASH2 and DPY30 subunits; WRAD differentially stimulates the methyltransferase activity. Interacts (via WIN motif) with WDR5.</text>
</comment>
<dbReference type="GO" id="GO:0044666">
    <property type="term" value="C:MLL3/4 complex"/>
    <property type="evidence" value="ECO:0007669"/>
    <property type="project" value="TreeGrafter"/>
</dbReference>
<evidence type="ECO:0000256" key="13">
    <source>
        <dbReference type="ARBA" id="ARBA00023015"/>
    </source>
</evidence>
<feature type="compositionally biased region" description="Low complexity" evidence="27">
    <location>
        <begin position="208"/>
        <end position="217"/>
    </location>
</feature>
<feature type="region of interest" description="Disordered" evidence="27">
    <location>
        <begin position="2168"/>
        <end position="2217"/>
    </location>
</feature>
<keyword evidence="10" id="KW-0862">Zinc</keyword>
<dbReference type="GO" id="GO:0003677">
    <property type="term" value="F:DNA binding"/>
    <property type="evidence" value="ECO:0007669"/>
    <property type="project" value="UniProtKB-KW"/>
</dbReference>
<feature type="region of interest" description="Disordered" evidence="27">
    <location>
        <begin position="4164"/>
        <end position="4194"/>
    </location>
</feature>
<keyword evidence="20" id="KW-0449">Lipoprotein</keyword>
<dbReference type="EMBL" id="JARQZJ010000073">
    <property type="protein sequence ID" value="KAK9882183.1"/>
    <property type="molecule type" value="Genomic_DNA"/>
</dbReference>
<dbReference type="GO" id="GO:0032259">
    <property type="term" value="P:methylation"/>
    <property type="evidence" value="ECO:0007669"/>
    <property type="project" value="UniProtKB-KW"/>
</dbReference>
<feature type="compositionally biased region" description="Acidic residues" evidence="27">
    <location>
        <begin position="13"/>
        <end position="34"/>
    </location>
</feature>
<feature type="region of interest" description="Disordered" evidence="27">
    <location>
        <begin position="4050"/>
        <end position="4069"/>
    </location>
</feature>
<keyword evidence="16" id="KW-0564">Palmitate</keyword>
<keyword evidence="11" id="KW-0156">Chromatin regulator</keyword>
<evidence type="ECO:0000256" key="18">
    <source>
        <dbReference type="ARBA" id="ARBA00023163"/>
    </source>
</evidence>
<feature type="coiled-coil region" evidence="26">
    <location>
        <begin position="2362"/>
        <end position="2396"/>
    </location>
</feature>
<evidence type="ECO:0000256" key="9">
    <source>
        <dbReference type="ARBA" id="ARBA00022771"/>
    </source>
</evidence>
<feature type="compositionally biased region" description="Low complexity" evidence="27">
    <location>
        <begin position="2479"/>
        <end position="2492"/>
    </location>
</feature>
<feature type="compositionally biased region" description="Polar residues" evidence="27">
    <location>
        <begin position="1073"/>
        <end position="1092"/>
    </location>
</feature>
<feature type="region of interest" description="Disordered" evidence="27">
    <location>
        <begin position="2928"/>
        <end position="2949"/>
    </location>
</feature>
<feature type="compositionally biased region" description="Polar residues" evidence="27">
    <location>
        <begin position="3521"/>
        <end position="3539"/>
    </location>
</feature>
<evidence type="ECO:0000313" key="32">
    <source>
        <dbReference type="EMBL" id="KAK9882183.1"/>
    </source>
</evidence>
<dbReference type="InterPro" id="IPR003888">
    <property type="entry name" value="FYrich_N"/>
</dbReference>
<feature type="compositionally biased region" description="Basic and acidic residues" evidence="27">
    <location>
        <begin position="218"/>
        <end position="227"/>
    </location>
</feature>
<dbReference type="GO" id="GO:0045944">
    <property type="term" value="P:positive regulation of transcription by RNA polymerase II"/>
    <property type="evidence" value="ECO:0007669"/>
    <property type="project" value="TreeGrafter"/>
</dbReference>
<evidence type="ECO:0000259" key="31">
    <source>
        <dbReference type="PROSITE" id="PS51805"/>
    </source>
</evidence>
<dbReference type="Pfam" id="PF13771">
    <property type="entry name" value="zf-HC5HC2H"/>
    <property type="match status" value="1"/>
</dbReference>
<keyword evidence="12" id="KW-0007">Acetylation</keyword>
<evidence type="ECO:0000259" key="28">
    <source>
        <dbReference type="PROSITE" id="PS50016"/>
    </source>
</evidence>
<dbReference type="Gene3D" id="1.10.30.10">
    <property type="entry name" value="High mobility group box domain"/>
    <property type="match status" value="1"/>
</dbReference>
<evidence type="ECO:0000256" key="16">
    <source>
        <dbReference type="ARBA" id="ARBA00023139"/>
    </source>
</evidence>
<feature type="compositionally biased region" description="Polar residues" evidence="27">
    <location>
        <begin position="2542"/>
        <end position="2556"/>
    </location>
</feature>
<dbReference type="SMART" id="SM00317">
    <property type="entry name" value="SET"/>
    <property type="match status" value="1"/>
</dbReference>
<dbReference type="Gene3D" id="2.170.270.10">
    <property type="entry name" value="SET domain"/>
    <property type="match status" value="1"/>
</dbReference>
<evidence type="ECO:0000256" key="26">
    <source>
        <dbReference type="SAM" id="Coils"/>
    </source>
</evidence>
<feature type="compositionally biased region" description="Basic residues" evidence="27">
    <location>
        <begin position="1099"/>
        <end position="1110"/>
    </location>
</feature>
<evidence type="ECO:0000256" key="23">
    <source>
        <dbReference type="ARBA" id="ARBA00065668"/>
    </source>
</evidence>
<evidence type="ECO:0000256" key="6">
    <source>
        <dbReference type="ARBA" id="ARBA00022691"/>
    </source>
</evidence>
<feature type="region of interest" description="Disordered" evidence="27">
    <location>
        <begin position="4217"/>
        <end position="4245"/>
    </location>
</feature>
<dbReference type="Pfam" id="PF13832">
    <property type="entry name" value="zf-HC5HC2H_2"/>
    <property type="match status" value="1"/>
</dbReference>
<keyword evidence="21" id="KW-0012">Acyltransferase</keyword>
<dbReference type="Pfam" id="PF05964">
    <property type="entry name" value="FYRN"/>
    <property type="match status" value="1"/>
</dbReference>
<evidence type="ECO:0000256" key="24">
    <source>
        <dbReference type="ARBA" id="ARBA00072631"/>
    </source>
</evidence>
<dbReference type="InterPro" id="IPR011011">
    <property type="entry name" value="Znf_FYVE_PHD"/>
</dbReference>
<evidence type="ECO:0000256" key="19">
    <source>
        <dbReference type="ARBA" id="ARBA00023242"/>
    </source>
</evidence>
<reference evidence="32 33" key="1">
    <citation type="submission" date="2023-03" db="EMBL/GenBank/DDBJ databases">
        <title>Genome insight into feeding habits of ladybird beetles.</title>
        <authorList>
            <person name="Li H.-S."/>
            <person name="Huang Y.-H."/>
            <person name="Pang H."/>
        </authorList>
    </citation>
    <scope>NUCLEOTIDE SEQUENCE [LARGE SCALE GENOMIC DNA]</scope>
    <source>
        <strain evidence="32">SYSU_2023b</strain>
        <tissue evidence="32">Whole body</tissue>
    </source>
</reference>
<dbReference type="FunFam" id="3.30.40.10:FF:000852">
    <property type="entry name" value="Histone-lysine N-methyltransferase 2C"/>
    <property type="match status" value="1"/>
</dbReference>
<dbReference type="InterPro" id="IPR001214">
    <property type="entry name" value="SET_dom"/>
</dbReference>
<evidence type="ECO:0000256" key="3">
    <source>
        <dbReference type="ARBA" id="ARBA00022553"/>
    </source>
</evidence>
<dbReference type="SUPFAM" id="SSF82199">
    <property type="entry name" value="SET domain"/>
    <property type="match status" value="1"/>
</dbReference>
<feature type="compositionally biased region" description="Polar residues" evidence="27">
    <location>
        <begin position="2612"/>
        <end position="2623"/>
    </location>
</feature>
<feature type="region of interest" description="Disordered" evidence="27">
    <location>
        <begin position="1254"/>
        <end position="1273"/>
    </location>
</feature>
<name>A0AAW1UNT4_9CUCU</name>
<dbReference type="PROSITE" id="PS51542">
    <property type="entry name" value="FYRN"/>
    <property type="match status" value="1"/>
</dbReference>
<feature type="compositionally biased region" description="Polar residues" evidence="27">
    <location>
        <begin position="1750"/>
        <end position="1767"/>
    </location>
</feature>
<dbReference type="Gene3D" id="3.30.40.10">
    <property type="entry name" value="Zinc/RING finger domain, C3HC4 (zinc finger)"/>
    <property type="match status" value="8"/>
</dbReference>
<keyword evidence="17" id="KW-0010">Activator</keyword>
<dbReference type="PROSITE" id="PS50280">
    <property type="entry name" value="SET"/>
    <property type="match status" value="1"/>
</dbReference>
<feature type="region of interest" description="Disordered" evidence="27">
    <location>
        <begin position="4104"/>
        <end position="4134"/>
    </location>
</feature>
<dbReference type="InterPro" id="IPR034732">
    <property type="entry name" value="EPHD"/>
</dbReference>
<feature type="region of interest" description="Disordered" evidence="27">
    <location>
        <begin position="2612"/>
        <end position="2672"/>
    </location>
</feature>
<dbReference type="FunFam" id="1.10.30.10:FF:000009">
    <property type="entry name" value="Histone-lysine N-methyltransferase"/>
    <property type="match status" value="1"/>
</dbReference>
<evidence type="ECO:0000313" key="33">
    <source>
        <dbReference type="Proteomes" id="UP001431783"/>
    </source>
</evidence>
<feature type="region of interest" description="Disordered" evidence="27">
    <location>
        <begin position="1397"/>
        <end position="1432"/>
    </location>
</feature>
<dbReference type="FunFam" id="3.30.40.10:FF:000002">
    <property type="entry name" value="Histone-lysine N-methyltransferase"/>
    <property type="match status" value="1"/>
</dbReference>
<keyword evidence="6" id="KW-0949">S-adenosyl-L-methionine</keyword>
<dbReference type="PANTHER" id="PTHR45888:SF6">
    <property type="entry name" value="HL01030P-RELATED"/>
    <property type="match status" value="1"/>
</dbReference>
<evidence type="ECO:0000256" key="2">
    <source>
        <dbReference type="ARBA" id="ARBA00022481"/>
    </source>
</evidence>
<dbReference type="Pfam" id="PF00628">
    <property type="entry name" value="PHD"/>
    <property type="match status" value="1"/>
</dbReference>
<evidence type="ECO:0000256" key="15">
    <source>
        <dbReference type="ARBA" id="ARBA00023125"/>
    </source>
</evidence>
<dbReference type="PROSITE" id="PS50016">
    <property type="entry name" value="ZF_PHD_2"/>
    <property type="match status" value="6"/>
</dbReference>
<feature type="compositionally biased region" description="Pro residues" evidence="27">
    <location>
        <begin position="2192"/>
        <end position="2209"/>
    </location>
</feature>
<feature type="region of interest" description="Disordered" evidence="27">
    <location>
        <begin position="2001"/>
        <end position="2070"/>
    </location>
</feature>
<dbReference type="CDD" id="cd15665">
    <property type="entry name" value="ePHD1_KMT2C_like"/>
    <property type="match status" value="1"/>
</dbReference>
<feature type="region of interest" description="Disordered" evidence="27">
    <location>
        <begin position="1058"/>
        <end position="1113"/>
    </location>
</feature>
<evidence type="ECO:0000256" key="20">
    <source>
        <dbReference type="ARBA" id="ARBA00023288"/>
    </source>
</evidence>
<keyword evidence="33" id="KW-1185">Reference proteome</keyword>
<dbReference type="SMART" id="SM00541">
    <property type="entry name" value="FYRN"/>
    <property type="match status" value="1"/>
</dbReference>
<dbReference type="InterPro" id="IPR046341">
    <property type="entry name" value="SET_dom_sf"/>
</dbReference>